<dbReference type="PANTHER" id="PTHR43532:SF1">
    <property type="entry name" value="GLUCOSE-1-PHOSPHATE THYMIDYLYLTRANSFERASE 1"/>
    <property type="match status" value="1"/>
</dbReference>
<evidence type="ECO:0000256" key="6">
    <source>
        <dbReference type="ARBA" id="ARBA00022723"/>
    </source>
</evidence>
<comment type="similarity">
    <text evidence="2">Belongs to the glucose-1-phosphate thymidylyltransferase family.</text>
</comment>
<evidence type="ECO:0000256" key="5">
    <source>
        <dbReference type="ARBA" id="ARBA00022695"/>
    </source>
</evidence>
<dbReference type="Pfam" id="PF00483">
    <property type="entry name" value="NTP_transferase"/>
    <property type="match status" value="1"/>
</dbReference>
<feature type="domain" description="Nucleotidyl transferase" evidence="9">
    <location>
        <begin position="2"/>
        <end position="171"/>
    </location>
</feature>
<keyword evidence="11" id="KW-1185">Reference proteome</keyword>
<dbReference type="Proteomes" id="UP001429580">
    <property type="component" value="Unassembled WGS sequence"/>
</dbReference>
<evidence type="ECO:0000256" key="3">
    <source>
        <dbReference type="ARBA" id="ARBA00012461"/>
    </source>
</evidence>
<proteinExistence type="inferred from homology"/>
<keyword evidence="5" id="KW-0548">Nucleotidyltransferase</keyword>
<dbReference type="Gene3D" id="3.90.550.10">
    <property type="entry name" value="Spore Coat Polysaccharide Biosynthesis Protein SpsA, Chain A"/>
    <property type="match status" value="1"/>
</dbReference>
<evidence type="ECO:0000256" key="8">
    <source>
        <dbReference type="ARBA" id="ARBA00049336"/>
    </source>
</evidence>
<keyword evidence="7" id="KW-0460">Magnesium</keyword>
<sequence length="171" mass="18836">MKGILLARESGTRLHPLTLAIVKQLIPIYDKPFLYYPLSVLMLAGIREILIISTPYAIPQFARLLDDGSQWGISVSYASQPSPDGLAQAFIIGADFVQGETSALILGDNIVHGADLESLLHTVEPRGASVFAYRVREPERYGIVTFDDTNKARSIEERPARPRSNWAVTGL</sequence>
<evidence type="ECO:0000313" key="10">
    <source>
        <dbReference type="EMBL" id="NIJ60282.1"/>
    </source>
</evidence>
<protein>
    <recommendedName>
        <fullName evidence="3">glucose-1-phosphate thymidylyltransferase</fullName>
        <ecNumber evidence="3">2.7.7.24</ecNumber>
    </recommendedName>
</protein>
<dbReference type="SUPFAM" id="SSF53448">
    <property type="entry name" value="Nucleotide-diphospho-sugar transferases"/>
    <property type="match status" value="1"/>
</dbReference>
<comment type="catalytic activity">
    <reaction evidence="8">
        <text>dTTP + alpha-D-glucose 1-phosphate + H(+) = dTDP-alpha-D-glucose + diphosphate</text>
        <dbReference type="Rhea" id="RHEA:15225"/>
        <dbReference type="ChEBI" id="CHEBI:15378"/>
        <dbReference type="ChEBI" id="CHEBI:33019"/>
        <dbReference type="ChEBI" id="CHEBI:37568"/>
        <dbReference type="ChEBI" id="CHEBI:57477"/>
        <dbReference type="ChEBI" id="CHEBI:58601"/>
        <dbReference type="EC" id="2.7.7.24"/>
    </reaction>
</comment>
<comment type="cofactor">
    <cofactor evidence="1">
        <name>Mg(2+)</name>
        <dbReference type="ChEBI" id="CHEBI:18420"/>
    </cofactor>
</comment>
<dbReference type="EC" id="2.7.7.24" evidence="3"/>
<evidence type="ECO:0000256" key="1">
    <source>
        <dbReference type="ARBA" id="ARBA00001946"/>
    </source>
</evidence>
<evidence type="ECO:0000256" key="4">
    <source>
        <dbReference type="ARBA" id="ARBA00022679"/>
    </source>
</evidence>
<evidence type="ECO:0000313" key="11">
    <source>
        <dbReference type="Proteomes" id="UP001429580"/>
    </source>
</evidence>
<comment type="caution">
    <text evidence="10">The sequence shown here is derived from an EMBL/GenBank/DDBJ whole genome shotgun (WGS) entry which is preliminary data.</text>
</comment>
<dbReference type="PANTHER" id="PTHR43532">
    <property type="entry name" value="GLUCOSE-1-PHOSPHATE THYMIDYLYLTRANSFERASE"/>
    <property type="match status" value="1"/>
</dbReference>
<name>A0ABX0V5Q6_9HYPH</name>
<organism evidence="10 11">
    <name type="scientific">Pseudochelatococcus lubricantis</name>
    <dbReference type="NCBI Taxonomy" id="1538102"/>
    <lineage>
        <taxon>Bacteria</taxon>
        <taxon>Pseudomonadati</taxon>
        <taxon>Pseudomonadota</taxon>
        <taxon>Alphaproteobacteria</taxon>
        <taxon>Hyphomicrobiales</taxon>
        <taxon>Chelatococcaceae</taxon>
        <taxon>Pseudochelatococcus</taxon>
    </lineage>
</organism>
<evidence type="ECO:0000259" key="9">
    <source>
        <dbReference type="Pfam" id="PF00483"/>
    </source>
</evidence>
<dbReference type="InterPro" id="IPR029044">
    <property type="entry name" value="Nucleotide-diphossugar_trans"/>
</dbReference>
<keyword evidence="6" id="KW-0479">Metal-binding</keyword>
<evidence type="ECO:0000256" key="2">
    <source>
        <dbReference type="ARBA" id="ARBA00010480"/>
    </source>
</evidence>
<accession>A0ABX0V5Q6</accession>
<keyword evidence="4" id="KW-0808">Transferase</keyword>
<dbReference type="InterPro" id="IPR005835">
    <property type="entry name" value="NTP_transferase_dom"/>
</dbReference>
<gene>
    <name evidence="10" type="ORF">FHS82_004152</name>
</gene>
<evidence type="ECO:0000256" key="7">
    <source>
        <dbReference type="ARBA" id="ARBA00022842"/>
    </source>
</evidence>
<dbReference type="InterPro" id="IPR005907">
    <property type="entry name" value="G1P_thy_trans_s"/>
</dbReference>
<dbReference type="EMBL" id="JAASQI010000019">
    <property type="protein sequence ID" value="NIJ60282.1"/>
    <property type="molecule type" value="Genomic_DNA"/>
</dbReference>
<reference evidence="10 11" key="1">
    <citation type="submission" date="2020-03" db="EMBL/GenBank/DDBJ databases">
        <title>Genomic Encyclopedia of Type Strains, Phase IV (KMG-IV): sequencing the most valuable type-strain genomes for metagenomic binning, comparative biology and taxonomic classification.</title>
        <authorList>
            <person name="Goeker M."/>
        </authorList>
    </citation>
    <scope>NUCLEOTIDE SEQUENCE [LARGE SCALE GENOMIC DNA]</scope>
    <source>
        <strain evidence="10 11">DSM 103870</strain>
    </source>
</reference>